<keyword evidence="1" id="KW-0812">Transmembrane</keyword>
<feature type="transmembrane region" description="Helical" evidence="1">
    <location>
        <begin position="208"/>
        <end position="225"/>
    </location>
</feature>
<feature type="transmembrane region" description="Helical" evidence="1">
    <location>
        <begin position="107"/>
        <end position="124"/>
    </location>
</feature>
<dbReference type="EMBL" id="FNJU01000009">
    <property type="protein sequence ID" value="SDP85514.1"/>
    <property type="molecule type" value="Genomic_DNA"/>
</dbReference>
<dbReference type="Pfam" id="PF08448">
    <property type="entry name" value="PAS_4"/>
    <property type="match status" value="1"/>
</dbReference>
<dbReference type="InterPro" id="IPR000700">
    <property type="entry name" value="PAS-assoc_C"/>
</dbReference>
<dbReference type="Gene3D" id="3.30.450.20">
    <property type="entry name" value="PAS domain"/>
    <property type="match status" value="1"/>
</dbReference>
<dbReference type="InterPro" id="IPR000160">
    <property type="entry name" value="GGDEF_dom"/>
</dbReference>
<dbReference type="PROSITE" id="PS50883">
    <property type="entry name" value="EAL"/>
    <property type="match status" value="1"/>
</dbReference>
<dbReference type="PROSITE" id="PS50113">
    <property type="entry name" value="PAC"/>
    <property type="match status" value="1"/>
</dbReference>
<dbReference type="SUPFAM" id="SSF141868">
    <property type="entry name" value="EAL domain-like"/>
    <property type="match status" value="1"/>
</dbReference>
<dbReference type="PROSITE" id="PS50112">
    <property type="entry name" value="PAS"/>
    <property type="match status" value="1"/>
</dbReference>
<dbReference type="Pfam" id="PF00990">
    <property type="entry name" value="GGDEF"/>
    <property type="match status" value="1"/>
</dbReference>
<dbReference type="InterPro" id="IPR001633">
    <property type="entry name" value="EAL_dom"/>
</dbReference>
<dbReference type="Pfam" id="PF00563">
    <property type="entry name" value="EAL"/>
    <property type="match status" value="1"/>
</dbReference>
<dbReference type="InterPro" id="IPR013656">
    <property type="entry name" value="PAS_4"/>
</dbReference>
<dbReference type="SMART" id="SM00052">
    <property type="entry name" value="EAL"/>
    <property type="match status" value="1"/>
</dbReference>
<dbReference type="SUPFAM" id="SSF55785">
    <property type="entry name" value="PYP-like sensor domain (PAS domain)"/>
    <property type="match status" value="1"/>
</dbReference>
<evidence type="ECO:0000259" key="5">
    <source>
        <dbReference type="PROSITE" id="PS50887"/>
    </source>
</evidence>
<dbReference type="SMART" id="SM00267">
    <property type="entry name" value="GGDEF"/>
    <property type="match status" value="1"/>
</dbReference>
<dbReference type="Gene3D" id="3.20.20.450">
    <property type="entry name" value="EAL domain"/>
    <property type="match status" value="1"/>
</dbReference>
<protein>
    <submittedName>
        <fullName evidence="6">PAS domain S-box-containing protein/diguanylate cyclase (GGDEF) domain-containing protein</fullName>
    </submittedName>
</protein>
<evidence type="ECO:0000259" key="2">
    <source>
        <dbReference type="PROSITE" id="PS50112"/>
    </source>
</evidence>
<dbReference type="PANTHER" id="PTHR44757:SF2">
    <property type="entry name" value="BIOFILM ARCHITECTURE MAINTENANCE PROTEIN MBAA"/>
    <property type="match status" value="1"/>
</dbReference>
<dbReference type="AlphaFoldDB" id="A0A1H0W451"/>
<dbReference type="Gene3D" id="3.30.70.270">
    <property type="match status" value="1"/>
</dbReference>
<organism evidence="6 7">
    <name type="scientific">Litchfieldia salsa</name>
    <dbReference type="NCBI Taxonomy" id="930152"/>
    <lineage>
        <taxon>Bacteria</taxon>
        <taxon>Bacillati</taxon>
        <taxon>Bacillota</taxon>
        <taxon>Bacilli</taxon>
        <taxon>Bacillales</taxon>
        <taxon>Bacillaceae</taxon>
        <taxon>Litchfieldia</taxon>
    </lineage>
</organism>
<dbReference type="NCBIfam" id="TIGR00254">
    <property type="entry name" value="GGDEF"/>
    <property type="match status" value="1"/>
</dbReference>
<feature type="domain" description="EAL" evidence="4">
    <location>
        <begin position="546"/>
        <end position="800"/>
    </location>
</feature>
<dbReference type="STRING" id="930152.SAMN05216565_10942"/>
<evidence type="ECO:0000313" key="7">
    <source>
        <dbReference type="Proteomes" id="UP000199159"/>
    </source>
</evidence>
<feature type="domain" description="GGDEF" evidence="5">
    <location>
        <begin position="401"/>
        <end position="537"/>
    </location>
</feature>
<feature type="domain" description="PAC" evidence="3">
    <location>
        <begin position="319"/>
        <end position="369"/>
    </location>
</feature>
<evidence type="ECO:0000259" key="3">
    <source>
        <dbReference type="PROSITE" id="PS50113"/>
    </source>
</evidence>
<dbReference type="PROSITE" id="PS50887">
    <property type="entry name" value="GGDEF"/>
    <property type="match status" value="1"/>
</dbReference>
<feature type="transmembrane region" description="Helical" evidence="1">
    <location>
        <begin position="6"/>
        <end position="24"/>
    </location>
</feature>
<evidence type="ECO:0000259" key="4">
    <source>
        <dbReference type="PROSITE" id="PS50883"/>
    </source>
</evidence>
<feature type="domain" description="PAS" evidence="2">
    <location>
        <begin position="244"/>
        <end position="292"/>
    </location>
</feature>
<sequence>MFFLFLVLVALIPLCIGVSIFFMFKKSKLAKVLFLFLILASIWQIDVAFLFSYGIFPIDTIDFFFRLLRIGSIMLTPTLFYVGYTITQQEIPMLFKSKWRYIMNRKTVIVFYGWSFIVYLVGWSKNGIASLKIIQPNEAFHFYFPTYGNLSWIFDTNVLMFVISIIACFFIGKQIKQANLRSFLLHFIFTTAVGYSIGILNMYPEAKLFPSAVAVLVFAISLLILSNRMHLNIVKEMNNELDQQRTFLRNVIDLNPNYIYAKDQEGRYSLANLSFAKLYGKEIDEIIGKTEFDIQDDKLLAKEIFQRDQTILAESKGVMIPEEVIIDKKGNIRWLQTSKIPIKTNETTVLLGVSNDITERKYHEDEITYQANHDVTTGLANRRLFNEDLTTLFKKNNSELNSAVIMLIDLDRFKYINDTLGHDVGDLLLIEVAKRLEMFLVENKLTNAKVYRVGGDEFTLVFPNCTKAESIEYATSILQEFKKGFSFGEMEYYITPSIGVSLYPEDGRDAKTLMKNADTAMYYIKEREKNNFKLFTEDMNYHFYRKMMIEKELREAVERNEFELYYQPLADIDTGLVSGMEALLRWKNKTLGVVSPAEFIPIAEETGLIIPIGEWVLKSACEQAFNWQQMGYRPLKVGVNISIRQLLDKNFLKKVATVVENSKLDPRYIDLEVTESIAMHDSDEMISKLYRLKEIGVSLSMDDFGTGYSSLSYLKKYPLDTLKIDQSFIRNITKKKDNQAIVNSIISMAKHLNLKVTAEGVENKEEYQFLSNLHCDFVQGYDISRPLNAEDFENNILVTN</sequence>
<dbReference type="PANTHER" id="PTHR44757">
    <property type="entry name" value="DIGUANYLATE CYCLASE DGCP"/>
    <property type="match status" value="1"/>
</dbReference>
<dbReference type="InterPro" id="IPR052155">
    <property type="entry name" value="Biofilm_reg_signaling"/>
</dbReference>
<feature type="transmembrane region" description="Helical" evidence="1">
    <location>
        <begin position="67"/>
        <end position="86"/>
    </location>
</feature>
<accession>A0A1H0W451</accession>
<dbReference type="CDD" id="cd01948">
    <property type="entry name" value="EAL"/>
    <property type="match status" value="1"/>
</dbReference>
<dbReference type="InterPro" id="IPR000014">
    <property type="entry name" value="PAS"/>
</dbReference>
<dbReference type="NCBIfam" id="TIGR00229">
    <property type="entry name" value="sensory_box"/>
    <property type="match status" value="1"/>
</dbReference>
<name>A0A1H0W451_9BACI</name>
<dbReference type="Proteomes" id="UP000199159">
    <property type="component" value="Unassembled WGS sequence"/>
</dbReference>
<feature type="transmembrane region" description="Helical" evidence="1">
    <location>
        <begin position="33"/>
        <end position="55"/>
    </location>
</feature>
<feature type="transmembrane region" description="Helical" evidence="1">
    <location>
        <begin position="183"/>
        <end position="202"/>
    </location>
</feature>
<dbReference type="CDD" id="cd01949">
    <property type="entry name" value="GGDEF"/>
    <property type="match status" value="1"/>
</dbReference>
<dbReference type="InterPro" id="IPR029787">
    <property type="entry name" value="Nucleotide_cyclase"/>
</dbReference>
<dbReference type="InterPro" id="IPR035965">
    <property type="entry name" value="PAS-like_dom_sf"/>
</dbReference>
<proteinExistence type="predicted"/>
<dbReference type="RefSeq" id="WP_090856606.1">
    <property type="nucleotide sequence ID" value="NZ_FNJU01000009.1"/>
</dbReference>
<evidence type="ECO:0000313" key="6">
    <source>
        <dbReference type="EMBL" id="SDP85514.1"/>
    </source>
</evidence>
<keyword evidence="7" id="KW-1185">Reference proteome</keyword>
<feature type="transmembrane region" description="Helical" evidence="1">
    <location>
        <begin position="150"/>
        <end position="171"/>
    </location>
</feature>
<keyword evidence="1" id="KW-0472">Membrane</keyword>
<dbReference type="SUPFAM" id="SSF55073">
    <property type="entry name" value="Nucleotide cyclase"/>
    <property type="match status" value="1"/>
</dbReference>
<dbReference type="FunFam" id="3.20.20.450:FF:000001">
    <property type="entry name" value="Cyclic di-GMP phosphodiesterase yahA"/>
    <property type="match status" value="1"/>
</dbReference>
<evidence type="ECO:0000256" key="1">
    <source>
        <dbReference type="SAM" id="Phobius"/>
    </source>
</evidence>
<reference evidence="7" key="1">
    <citation type="submission" date="2016-10" db="EMBL/GenBank/DDBJ databases">
        <authorList>
            <person name="Varghese N."/>
            <person name="Submissions S."/>
        </authorList>
    </citation>
    <scope>NUCLEOTIDE SEQUENCE [LARGE SCALE GENOMIC DNA]</scope>
    <source>
        <strain evidence="7">IBRC-M10078</strain>
    </source>
</reference>
<dbReference type="InterPro" id="IPR043128">
    <property type="entry name" value="Rev_trsase/Diguanyl_cyclase"/>
</dbReference>
<gene>
    <name evidence="6" type="ORF">SAMN05216565_10942</name>
</gene>
<keyword evidence="1" id="KW-1133">Transmembrane helix</keyword>
<dbReference type="InterPro" id="IPR035919">
    <property type="entry name" value="EAL_sf"/>
</dbReference>